<evidence type="ECO:0000256" key="8">
    <source>
        <dbReference type="RuleBase" id="RU004057"/>
    </source>
</evidence>
<dbReference type="Pfam" id="PF01618">
    <property type="entry name" value="MotA_ExbB"/>
    <property type="match status" value="1"/>
</dbReference>
<dbReference type="GO" id="GO:0017038">
    <property type="term" value="P:protein import"/>
    <property type="evidence" value="ECO:0007669"/>
    <property type="project" value="TreeGrafter"/>
</dbReference>
<evidence type="ECO:0000256" key="2">
    <source>
        <dbReference type="ARBA" id="ARBA00022448"/>
    </source>
</evidence>
<evidence type="ECO:0000256" key="6">
    <source>
        <dbReference type="ARBA" id="ARBA00022989"/>
    </source>
</evidence>
<feature type="transmembrane region" description="Helical" evidence="9">
    <location>
        <begin position="160"/>
        <end position="178"/>
    </location>
</feature>
<dbReference type="OrthoDB" id="193629at2"/>
<keyword evidence="4 9" id="KW-0812">Transmembrane</keyword>
<feature type="transmembrane region" description="Helical" evidence="9">
    <location>
        <begin position="12"/>
        <end position="33"/>
    </location>
</feature>
<comment type="similarity">
    <text evidence="8">Belongs to the exbB/tolQ family.</text>
</comment>
<dbReference type="InterPro" id="IPR050790">
    <property type="entry name" value="ExbB/TolQ_transport"/>
</dbReference>
<sequence>MNINQFFVEGGIFMYPLLACSVVLVAAVLYHILVNLRMGGISSDLMRLWQEVRAGDKATRRTFLERIVRRRTVAERLLSLIVTHARVDESELRELVQARAKEEFVNLEAGLSTIETIVNIAPMFGILGTASGLVEVFGAYGSSTDQDKIAQGIAQALNTTITGLAIAAPGVIAASYFTRKLAKRAARMEALMSEVIAYRSCLEER</sequence>
<keyword evidence="7 9" id="KW-0472">Membrane</keyword>
<evidence type="ECO:0000313" key="11">
    <source>
        <dbReference type="EMBL" id="SEH78546.1"/>
    </source>
</evidence>
<name>A0A1C7PAZ2_9BACT</name>
<feature type="domain" description="MotA/TolQ/ExbB proton channel" evidence="10">
    <location>
        <begin position="77"/>
        <end position="189"/>
    </location>
</feature>
<accession>A0A1C7PAZ2</accession>
<keyword evidence="2 8" id="KW-0813">Transport</keyword>
<evidence type="ECO:0000256" key="5">
    <source>
        <dbReference type="ARBA" id="ARBA00022927"/>
    </source>
</evidence>
<dbReference type="KEGG" id="agl:PYTT_0727"/>
<evidence type="ECO:0000256" key="4">
    <source>
        <dbReference type="ARBA" id="ARBA00022692"/>
    </source>
</evidence>
<dbReference type="GO" id="GO:0005886">
    <property type="term" value="C:plasma membrane"/>
    <property type="evidence" value="ECO:0007669"/>
    <property type="project" value="UniProtKB-SubCell"/>
</dbReference>
<dbReference type="EMBL" id="LT629973">
    <property type="protein sequence ID" value="SEH78546.1"/>
    <property type="molecule type" value="Genomic_DNA"/>
</dbReference>
<dbReference type="STRING" id="1679444.PYTT_0727"/>
<evidence type="ECO:0000256" key="9">
    <source>
        <dbReference type="SAM" id="Phobius"/>
    </source>
</evidence>
<keyword evidence="3" id="KW-1003">Cell membrane</keyword>
<dbReference type="PANTHER" id="PTHR30625:SF15">
    <property type="entry name" value="BIOPOLYMER TRANSPORT PROTEIN EXBB"/>
    <property type="match status" value="1"/>
</dbReference>
<feature type="transmembrane region" description="Helical" evidence="9">
    <location>
        <begin position="117"/>
        <end position="140"/>
    </location>
</feature>
<keyword evidence="5 8" id="KW-0653">Protein transport</keyword>
<evidence type="ECO:0000256" key="1">
    <source>
        <dbReference type="ARBA" id="ARBA00004651"/>
    </source>
</evidence>
<dbReference type="PANTHER" id="PTHR30625">
    <property type="entry name" value="PROTEIN TOLQ"/>
    <property type="match status" value="1"/>
</dbReference>
<dbReference type="InterPro" id="IPR002898">
    <property type="entry name" value="MotA_ExbB_proton_chnl"/>
</dbReference>
<dbReference type="AlphaFoldDB" id="A0A1C7PAZ2"/>
<protein>
    <submittedName>
        <fullName evidence="11">Mota/tolq/exbb proton channel family</fullName>
    </submittedName>
</protein>
<keyword evidence="6 9" id="KW-1133">Transmembrane helix</keyword>
<dbReference type="Proteomes" id="UP000176204">
    <property type="component" value="Chromosome I"/>
</dbReference>
<keyword evidence="12" id="KW-1185">Reference proteome</keyword>
<organism evidence="11 12">
    <name type="scientific">Akkermansia glycaniphila</name>
    <dbReference type="NCBI Taxonomy" id="1679444"/>
    <lineage>
        <taxon>Bacteria</taxon>
        <taxon>Pseudomonadati</taxon>
        <taxon>Verrucomicrobiota</taxon>
        <taxon>Verrucomicrobiia</taxon>
        <taxon>Verrucomicrobiales</taxon>
        <taxon>Akkermansiaceae</taxon>
        <taxon>Akkermansia</taxon>
    </lineage>
</organism>
<dbReference type="RefSeq" id="WP_067776811.1">
    <property type="nucleotide sequence ID" value="NZ_LIGX01000032.1"/>
</dbReference>
<evidence type="ECO:0000313" key="12">
    <source>
        <dbReference type="Proteomes" id="UP000176204"/>
    </source>
</evidence>
<proteinExistence type="inferred from homology"/>
<evidence type="ECO:0000256" key="7">
    <source>
        <dbReference type="ARBA" id="ARBA00023136"/>
    </source>
</evidence>
<evidence type="ECO:0000259" key="10">
    <source>
        <dbReference type="Pfam" id="PF01618"/>
    </source>
</evidence>
<gene>
    <name evidence="11" type="ORF">PYTT_0727</name>
</gene>
<comment type="subcellular location">
    <subcellularLocation>
        <location evidence="1">Cell membrane</location>
        <topology evidence="1">Multi-pass membrane protein</topology>
    </subcellularLocation>
    <subcellularLocation>
        <location evidence="8">Membrane</location>
        <topology evidence="8">Multi-pass membrane protein</topology>
    </subcellularLocation>
</comment>
<evidence type="ECO:0000256" key="3">
    <source>
        <dbReference type="ARBA" id="ARBA00022475"/>
    </source>
</evidence>
<reference evidence="12" key="1">
    <citation type="submission" date="2016-09" db="EMBL/GenBank/DDBJ databases">
        <authorList>
            <person name="Koehorst J."/>
        </authorList>
    </citation>
    <scope>NUCLEOTIDE SEQUENCE [LARGE SCALE GENOMIC DNA]</scope>
</reference>